<dbReference type="GeneID" id="39846367"/>
<dbReference type="STRING" id="1457250.GCA_000755225_02458"/>
<dbReference type="KEGG" id="hsn:DV733_00820"/>
<proteinExistence type="predicted"/>
<sequence length="139" mass="14768">MERRTVLRSAGVAACLVAGCAGSPATRLAHHVSVRNWTESSRALGVIVEGESETLFNHRYDLESGTHRGGYGFYGEANTIAVIVDGYAVQEFEFDDASCTGRDLVGLVLTLTESGTVDLAYECAIAEDPTPTNGNASRP</sequence>
<dbReference type="AlphaFoldDB" id="A0A4D6H9Y3"/>
<evidence type="ECO:0000313" key="2">
    <source>
        <dbReference type="Proteomes" id="UP000296706"/>
    </source>
</evidence>
<gene>
    <name evidence="1" type="ORF">DV733_00820</name>
</gene>
<protein>
    <submittedName>
        <fullName evidence="1">Uncharacterized protein</fullName>
    </submittedName>
</protein>
<dbReference type="RefSeq" id="WP_049993297.1">
    <property type="nucleotide sequence ID" value="NZ_CP031310.1"/>
</dbReference>
<evidence type="ECO:0000313" key="1">
    <source>
        <dbReference type="EMBL" id="QCC49852.1"/>
    </source>
</evidence>
<dbReference type="Proteomes" id="UP000296706">
    <property type="component" value="Chromosome"/>
</dbReference>
<dbReference type="PROSITE" id="PS51257">
    <property type="entry name" value="PROKAR_LIPOPROTEIN"/>
    <property type="match status" value="1"/>
</dbReference>
<reference evidence="1 2" key="1">
    <citation type="journal article" date="2019" name="Nat. Commun.">
        <title>A new type of DNA phosphorothioation-based antiviral system in archaea.</title>
        <authorList>
            <person name="Xiong L."/>
            <person name="Liu S."/>
            <person name="Chen S."/>
            <person name="Xiao Y."/>
            <person name="Zhu B."/>
            <person name="Gao Y."/>
            <person name="Zhang Y."/>
            <person name="Chen B."/>
            <person name="Luo J."/>
            <person name="Deng Z."/>
            <person name="Chen X."/>
            <person name="Wang L."/>
            <person name="Chen S."/>
        </authorList>
    </citation>
    <scope>NUCLEOTIDE SEQUENCE [LARGE SCALE GENOMIC DNA]</scope>
    <source>
        <strain evidence="1 2">CBA1105</strain>
    </source>
</reference>
<organism evidence="1 2">
    <name type="scientific">Halapricum salinum</name>
    <dbReference type="NCBI Taxonomy" id="1457250"/>
    <lineage>
        <taxon>Archaea</taxon>
        <taxon>Methanobacteriati</taxon>
        <taxon>Methanobacteriota</taxon>
        <taxon>Stenosarchaea group</taxon>
        <taxon>Halobacteria</taxon>
        <taxon>Halobacteriales</taxon>
        <taxon>Haloarculaceae</taxon>
        <taxon>Halapricum</taxon>
    </lineage>
</organism>
<dbReference type="EMBL" id="CP031310">
    <property type="protein sequence ID" value="QCC49852.1"/>
    <property type="molecule type" value="Genomic_DNA"/>
</dbReference>
<accession>A0A4D6H9Y3</accession>
<keyword evidence="2" id="KW-1185">Reference proteome</keyword>
<name>A0A4D6H9Y3_9EURY</name>